<keyword evidence="2" id="KW-0238">DNA-binding</keyword>
<accession>A0A8A4TLL4</accession>
<dbReference type="SUPFAM" id="SSF46785">
    <property type="entry name" value="Winged helix' DNA-binding domain"/>
    <property type="match status" value="1"/>
</dbReference>
<organism evidence="5 6">
    <name type="scientific">Sulfidibacter corallicola</name>
    <dbReference type="NCBI Taxonomy" id="2818388"/>
    <lineage>
        <taxon>Bacteria</taxon>
        <taxon>Pseudomonadati</taxon>
        <taxon>Acidobacteriota</taxon>
        <taxon>Holophagae</taxon>
        <taxon>Acanthopleuribacterales</taxon>
        <taxon>Acanthopleuribacteraceae</taxon>
        <taxon>Sulfidibacter</taxon>
    </lineage>
</organism>
<dbReference type="GO" id="GO:0003700">
    <property type="term" value="F:DNA-binding transcription factor activity"/>
    <property type="evidence" value="ECO:0007669"/>
    <property type="project" value="InterPro"/>
</dbReference>
<dbReference type="KEGG" id="scor:J3U87_33130"/>
<dbReference type="EMBL" id="CP071793">
    <property type="protein sequence ID" value="QTD50453.1"/>
    <property type="molecule type" value="Genomic_DNA"/>
</dbReference>
<evidence type="ECO:0000256" key="1">
    <source>
        <dbReference type="ARBA" id="ARBA00023015"/>
    </source>
</evidence>
<sequence length="102" mass="12209">MLQKIQAISDPTRFAILELVRDRELPAGEIAGHFSMSRPAISQHLRVLKENELIRERREGTRRFYRIRSEGFRDIQKFLESFWAPRLDKLKELTEQAEREKK</sequence>
<name>A0A8A4TLL4_SULCO</name>
<keyword evidence="1" id="KW-0805">Transcription regulation</keyword>
<dbReference type="GO" id="GO:0003677">
    <property type="term" value="F:DNA binding"/>
    <property type="evidence" value="ECO:0007669"/>
    <property type="project" value="UniProtKB-KW"/>
</dbReference>
<dbReference type="InterPro" id="IPR001845">
    <property type="entry name" value="HTH_ArsR_DNA-bd_dom"/>
</dbReference>
<dbReference type="RefSeq" id="WP_237380160.1">
    <property type="nucleotide sequence ID" value="NZ_CP071793.1"/>
</dbReference>
<dbReference type="Proteomes" id="UP000663929">
    <property type="component" value="Chromosome"/>
</dbReference>
<dbReference type="PANTHER" id="PTHR33154:SF33">
    <property type="entry name" value="TRANSCRIPTIONAL REPRESSOR SDPR"/>
    <property type="match status" value="1"/>
</dbReference>
<proteinExistence type="predicted"/>
<evidence type="ECO:0000313" key="6">
    <source>
        <dbReference type="Proteomes" id="UP000663929"/>
    </source>
</evidence>
<keyword evidence="3" id="KW-0804">Transcription</keyword>
<dbReference type="PANTHER" id="PTHR33154">
    <property type="entry name" value="TRANSCRIPTIONAL REGULATOR, ARSR FAMILY"/>
    <property type="match status" value="1"/>
</dbReference>
<dbReference type="InterPro" id="IPR036388">
    <property type="entry name" value="WH-like_DNA-bd_sf"/>
</dbReference>
<dbReference type="PROSITE" id="PS50987">
    <property type="entry name" value="HTH_ARSR_2"/>
    <property type="match status" value="1"/>
</dbReference>
<evidence type="ECO:0000256" key="2">
    <source>
        <dbReference type="ARBA" id="ARBA00023125"/>
    </source>
</evidence>
<evidence type="ECO:0000259" key="4">
    <source>
        <dbReference type="PROSITE" id="PS50987"/>
    </source>
</evidence>
<dbReference type="AlphaFoldDB" id="A0A8A4TLL4"/>
<dbReference type="PRINTS" id="PR00778">
    <property type="entry name" value="HTHARSR"/>
</dbReference>
<reference evidence="5" key="1">
    <citation type="submission" date="2021-03" db="EMBL/GenBank/DDBJ databases">
        <title>Acanthopleuribacteraceae sp. M133.</title>
        <authorList>
            <person name="Wang G."/>
        </authorList>
    </citation>
    <scope>NUCLEOTIDE SEQUENCE</scope>
    <source>
        <strain evidence="5">M133</strain>
    </source>
</reference>
<dbReference type="Gene3D" id="1.10.10.10">
    <property type="entry name" value="Winged helix-like DNA-binding domain superfamily/Winged helix DNA-binding domain"/>
    <property type="match status" value="1"/>
</dbReference>
<dbReference type="InterPro" id="IPR011991">
    <property type="entry name" value="ArsR-like_HTH"/>
</dbReference>
<evidence type="ECO:0000256" key="3">
    <source>
        <dbReference type="ARBA" id="ARBA00023163"/>
    </source>
</evidence>
<dbReference type="InterPro" id="IPR036390">
    <property type="entry name" value="WH_DNA-bd_sf"/>
</dbReference>
<keyword evidence="6" id="KW-1185">Reference proteome</keyword>
<dbReference type="SMART" id="SM00418">
    <property type="entry name" value="HTH_ARSR"/>
    <property type="match status" value="1"/>
</dbReference>
<dbReference type="NCBIfam" id="NF033788">
    <property type="entry name" value="HTH_metalloreg"/>
    <property type="match status" value="1"/>
</dbReference>
<feature type="domain" description="HTH arsR-type" evidence="4">
    <location>
        <begin position="1"/>
        <end position="94"/>
    </location>
</feature>
<dbReference type="CDD" id="cd00090">
    <property type="entry name" value="HTH_ARSR"/>
    <property type="match status" value="1"/>
</dbReference>
<protein>
    <submittedName>
        <fullName evidence="5">Winged helix-turn-helix transcriptional regulator</fullName>
    </submittedName>
</protein>
<dbReference type="Pfam" id="PF01022">
    <property type="entry name" value="HTH_5"/>
    <property type="match status" value="1"/>
</dbReference>
<evidence type="ECO:0000313" key="5">
    <source>
        <dbReference type="EMBL" id="QTD50453.1"/>
    </source>
</evidence>
<dbReference type="InterPro" id="IPR051081">
    <property type="entry name" value="HTH_MetalResp_TranReg"/>
</dbReference>
<gene>
    <name evidence="5" type="ORF">J3U87_33130</name>
</gene>